<dbReference type="AlphaFoldDB" id="A0A212KAC8"/>
<feature type="transmembrane region" description="Helical" evidence="1">
    <location>
        <begin position="367"/>
        <end position="388"/>
    </location>
</feature>
<feature type="transmembrane region" description="Helical" evidence="1">
    <location>
        <begin position="92"/>
        <end position="109"/>
    </location>
</feature>
<feature type="transmembrane region" description="Helical" evidence="1">
    <location>
        <begin position="255"/>
        <end position="272"/>
    </location>
</feature>
<feature type="transmembrane region" description="Helical" evidence="1">
    <location>
        <begin position="279"/>
        <end position="299"/>
    </location>
</feature>
<protein>
    <recommendedName>
        <fullName evidence="3">Glycosyltransferase RgtA/B/C/D-like domain-containing protein</fullName>
    </recommendedName>
</protein>
<evidence type="ECO:0000256" key="1">
    <source>
        <dbReference type="SAM" id="Phobius"/>
    </source>
</evidence>
<keyword evidence="1" id="KW-0812">Transmembrane</keyword>
<evidence type="ECO:0008006" key="3">
    <source>
        <dbReference type="Google" id="ProtNLM"/>
    </source>
</evidence>
<keyword evidence="1" id="KW-0472">Membrane</keyword>
<feature type="transmembrane region" description="Helical" evidence="1">
    <location>
        <begin position="164"/>
        <end position="188"/>
    </location>
</feature>
<dbReference type="EMBL" id="FLUL01000001">
    <property type="protein sequence ID" value="SBW08704.1"/>
    <property type="molecule type" value="Genomic_DNA"/>
</dbReference>
<evidence type="ECO:0000313" key="2">
    <source>
        <dbReference type="EMBL" id="SBW08704.1"/>
    </source>
</evidence>
<feature type="transmembrane region" description="Helical" evidence="1">
    <location>
        <begin position="194"/>
        <end position="215"/>
    </location>
</feature>
<feature type="transmembrane region" description="Helical" evidence="1">
    <location>
        <begin position="326"/>
        <end position="347"/>
    </location>
</feature>
<sequence length="400" mass="46632">MDLDIFKKTGKVKITCLLLIVLGVVVRLFFFDYIYCDYKFFLNEWVEYIRNNGYAYSLKDSFYNYTPSYIYILILLAKIDVYSLYSIKVVSLLFDFLAAYFISALVYLVSKNNTARWISFTLATLLPTVILNGALWSQCDSIYSSFAIGSVFFLLKRKNIMSMIFLGIAFAFKAQASVLLPFFFIYMIRGGIKWYYFFIIPTMYVFSLLPAWIMGRPLADLILVYQMQSNFDNALVSFFPNIYIWVENFIPADKIYGMLFTAIFVLSMSFILMQKKYIFTLESWVKLIFLSCIICPFVLPGMRERYMYLGDLIAVAYICLYPRKAYLAVGILFVSFYSYIRTLNYFGVFLGDNNVNPLKALSFFNLIPWKAVSLLYLGIIMLIVTDFVKSLRTNVVEKEF</sequence>
<keyword evidence="1" id="KW-1133">Transmembrane helix</keyword>
<proteinExistence type="predicted"/>
<accession>A0A212KAC8</accession>
<feature type="transmembrane region" description="Helical" evidence="1">
    <location>
        <begin position="12"/>
        <end position="35"/>
    </location>
</feature>
<reference evidence="2" key="1">
    <citation type="submission" date="2016-04" db="EMBL/GenBank/DDBJ databases">
        <authorList>
            <person name="Evans L.H."/>
            <person name="Alamgir A."/>
            <person name="Owens N."/>
            <person name="Weber N.D."/>
            <person name="Virtaneva K."/>
            <person name="Barbian K."/>
            <person name="Babar A."/>
            <person name="Rosenke K."/>
        </authorList>
    </citation>
    <scope>NUCLEOTIDE SEQUENCE</scope>
    <source>
        <strain evidence="2">86-2</strain>
    </source>
</reference>
<name>A0A212KAC8_9BACT</name>
<dbReference type="RefSeq" id="WP_296952260.1">
    <property type="nucleotide sequence ID" value="NZ_LT599021.1"/>
</dbReference>
<gene>
    <name evidence="2" type="ORF">KL86DYS2_13438</name>
</gene>
<organism evidence="2">
    <name type="scientific">uncultured Dysgonomonas sp</name>
    <dbReference type="NCBI Taxonomy" id="206096"/>
    <lineage>
        <taxon>Bacteria</taxon>
        <taxon>Pseudomonadati</taxon>
        <taxon>Bacteroidota</taxon>
        <taxon>Bacteroidia</taxon>
        <taxon>Bacteroidales</taxon>
        <taxon>Dysgonomonadaceae</taxon>
        <taxon>Dysgonomonas</taxon>
        <taxon>environmental samples</taxon>
    </lineage>
</organism>